<name>A0A8J5HNK1_ZINOF</name>
<evidence type="ECO:0000313" key="1">
    <source>
        <dbReference type="EMBL" id="KAG6529574.1"/>
    </source>
</evidence>
<gene>
    <name evidence="1" type="ORF">ZIOFF_011783</name>
</gene>
<dbReference type="EMBL" id="JACMSC010000003">
    <property type="protein sequence ID" value="KAG6529574.1"/>
    <property type="molecule type" value="Genomic_DNA"/>
</dbReference>
<comment type="caution">
    <text evidence="1">The sequence shown here is derived from an EMBL/GenBank/DDBJ whole genome shotgun (WGS) entry which is preliminary data.</text>
</comment>
<organism evidence="1 2">
    <name type="scientific">Zingiber officinale</name>
    <name type="common">Ginger</name>
    <name type="synonym">Amomum zingiber</name>
    <dbReference type="NCBI Taxonomy" id="94328"/>
    <lineage>
        <taxon>Eukaryota</taxon>
        <taxon>Viridiplantae</taxon>
        <taxon>Streptophyta</taxon>
        <taxon>Embryophyta</taxon>
        <taxon>Tracheophyta</taxon>
        <taxon>Spermatophyta</taxon>
        <taxon>Magnoliopsida</taxon>
        <taxon>Liliopsida</taxon>
        <taxon>Zingiberales</taxon>
        <taxon>Zingiberaceae</taxon>
        <taxon>Zingiber</taxon>
    </lineage>
</organism>
<sequence>MLIDPLPHRSNRDGCSCDHSCSNRRGGYGSDNYQADQEGGQCGREDDARDFPPGLDVFELLVKLVLSHLHFVEHLELLVVDGQESLEDPFSEGITGRLEAPQLRQSTRVPLIVTFMVLLLLGESLQRDLEDELVVASFSEALFEGSAEVESLEAILEVILDEVEELGVLPHVVVAVEDDLAHLLVHLKEAVSDLPEGIGGEGMDLDAVGEGGDGVTGALLEHGVEGLELEIEATGLLVRHQLRQTREVRMAISSAGAGICNS</sequence>
<keyword evidence="2" id="KW-1185">Reference proteome</keyword>
<protein>
    <submittedName>
        <fullName evidence="1">Uncharacterized protein</fullName>
    </submittedName>
</protein>
<dbReference type="AlphaFoldDB" id="A0A8J5HNK1"/>
<reference evidence="1 2" key="1">
    <citation type="submission" date="2020-08" db="EMBL/GenBank/DDBJ databases">
        <title>Plant Genome Project.</title>
        <authorList>
            <person name="Zhang R.-G."/>
        </authorList>
    </citation>
    <scope>NUCLEOTIDE SEQUENCE [LARGE SCALE GENOMIC DNA]</scope>
    <source>
        <tissue evidence="1">Rhizome</tissue>
    </source>
</reference>
<evidence type="ECO:0000313" key="2">
    <source>
        <dbReference type="Proteomes" id="UP000734854"/>
    </source>
</evidence>
<accession>A0A8J5HNK1</accession>
<dbReference type="Proteomes" id="UP000734854">
    <property type="component" value="Unassembled WGS sequence"/>
</dbReference>
<proteinExistence type="predicted"/>